<dbReference type="Pfam" id="PF02606">
    <property type="entry name" value="LpxK"/>
    <property type="match status" value="1"/>
</dbReference>
<evidence type="ECO:0000313" key="16">
    <source>
        <dbReference type="Proteomes" id="UP001196873"/>
    </source>
</evidence>
<dbReference type="NCBIfam" id="TIGR00682">
    <property type="entry name" value="lpxK"/>
    <property type="match status" value="1"/>
</dbReference>
<evidence type="ECO:0000256" key="11">
    <source>
        <dbReference type="ARBA" id="ARBA00023098"/>
    </source>
</evidence>
<feature type="binding site" evidence="13">
    <location>
        <begin position="53"/>
        <end position="60"/>
    </location>
    <ligand>
        <name>ATP</name>
        <dbReference type="ChEBI" id="CHEBI:30616"/>
    </ligand>
</feature>
<evidence type="ECO:0000256" key="14">
    <source>
        <dbReference type="SAM" id="MobiDB-lite"/>
    </source>
</evidence>
<evidence type="ECO:0000313" key="15">
    <source>
        <dbReference type="EMBL" id="MBW4866900.1"/>
    </source>
</evidence>
<dbReference type="InterPro" id="IPR003758">
    <property type="entry name" value="LpxK"/>
</dbReference>
<comment type="pathway">
    <text evidence="2 13">Glycolipid biosynthesis; lipid IV(A) biosynthesis; lipid IV(A) from (3R)-3-hydroxytetradecanoyl-[acyl-carrier-protein] and UDP-N-acetyl-alpha-D-glucosamine: step 6/6.</text>
</comment>
<evidence type="ECO:0000256" key="9">
    <source>
        <dbReference type="ARBA" id="ARBA00022777"/>
    </source>
</evidence>
<keyword evidence="9 13" id="KW-0418">Kinase</keyword>
<evidence type="ECO:0000256" key="4">
    <source>
        <dbReference type="ARBA" id="ARBA00016436"/>
    </source>
</evidence>
<reference evidence="15" key="1">
    <citation type="submission" date="2021-07" db="EMBL/GenBank/DDBJ databases">
        <title>Genomic diversity and antimicrobial resistance of Prevotella spp. isolated from chronic lung disease airways.</title>
        <authorList>
            <person name="Webb K.A."/>
            <person name="Olagoke O.S."/>
            <person name="Baird T."/>
            <person name="Neill J."/>
            <person name="Pham A."/>
            <person name="Wells T.J."/>
            <person name="Ramsay K.A."/>
            <person name="Bell S.C."/>
            <person name="Sarovich D.S."/>
            <person name="Price E.P."/>
        </authorList>
    </citation>
    <scope>NUCLEOTIDE SEQUENCE</scope>
    <source>
        <strain evidence="15">SCHI0047.S.3</strain>
    </source>
</reference>
<gene>
    <name evidence="13 15" type="primary">lpxK</name>
    <name evidence="15" type="ORF">KZY68_13010</name>
</gene>
<feature type="compositionally biased region" description="Basic and acidic residues" evidence="14">
    <location>
        <begin position="368"/>
        <end position="379"/>
    </location>
</feature>
<name>A0AAW4NSY9_9BACT</name>
<evidence type="ECO:0000256" key="7">
    <source>
        <dbReference type="ARBA" id="ARBA00022679"/>
    </source>
</evidence>
<sequence length="393" mass="45105">MRTEGDFIHINEWLIPLSWLYGIGVGFRNQLFNIGLLKQHDYDIPIISVGNITVGGAGKTPHVEYLIRLLKDKVKVAVLSRGYKRKTHGYVLANDSSTVTDIGDEPYQMKQKYQDVHIAVDKKRVDGIAHITDDTETNDTDVILLDDAFQHRYVKPGINILLVDYHRLIIYDKLLPAGRLREPQSGKNRADIVIITKCPKDLKPMEFRVLTKAMNLYPYQSLYFTTIEYESLTPLFAKEKSAIEKEALEDKHVMLITGIASPKQIIIDLKPHVKEMTTLAFSDHHQFKSKDIMKINETFNAIKGEKIIVTTEKDATRLEQLEGLSEEVKQNLYVLPIKVKFMINQEEEFNDKIIDYVRKNSRNSILVKGKDGHKSKDSHNSGNRPRTISFRDN</sequence>
<comment type="similarity">
    <text evidence="13">Belongs to the LpxK family.</text>
</comment>
<evidence type="ECO:0000256" key="10">
    <source>
        <dbReference type="ARBA" id="ARBA00022840"/>
    </source>
</evidence>
<keyword evidence="11 13" id="KW-0443">Lipid metabolism</keyword>
<keyword evidence="7 13" id="KW-0808">Transferase</keyword>
<comment type="function">
    <text evidence="1 13">Transfers the gamma-phosphate of ATP to the 4'-position of a tetraacyldisaccharide 1-phosphate intermediate (termed DS-1-P) to form tetraacyldisaccharide 1,4'-bis-phosphate (lipid IVA).</text>
</comment>
<evidence type="ECO:0000256" key="1">
    <source>
        <dbReference type="ARBA" id="ARBA00002274"/>
    </source>
</evidence>
<dbReference type="Proteomes" id="UP001196873">
    <property type="component" value="Unassembled WGS sequence"/>
</dbReference>
<dbReference type="GO" id="GO:0009029">
    <property type="term" value="F:lipid-A 4'-kinase activity"/>
    <property type="evidence" value="ECO:0007669"/>
    <property type="project" value="UniProtKB-UniRule"/>
</dbReference>
<dbReference type="GO" id="GO:0009245">
    <property type="term" value="P:lipid A biosynthetic process"/>
    <property type="evidence" value="ECO:0007669"/>
    <property type="project" value="UniProtKB-UniRule"/>
</dbReference>
<evidence type="ECO:0000256" key="2">
    <source>
        <dbReference type="ARBA" id="ARBA00004870"/>
    </source>
</evidence>
<dbReference type="GO" id="GO:0005524">
    <property type="term" value="F:ATP binding"/>
    <property type="evidence" value="ECO:0007669"/>
    <property type="project" value="UniProtKB-UniRule"/>
</dbReference>
<evidence type="ECO:0000256" key="3">
    <source>
        <dbReference type="ARBA" id="ARBA00012071"/>
    </source>
</evidence>
<evidence type="ECO:0000256" key="13">
    <source>
        <dbReference type="HAMAP-Rule" id="MF_00409"/>
    </source>
</evidence>
<comment type="catalytic activity">
    <reaction evidence="13">
        <text>a lipid A disaccharide + ATP = a lipid IVA + ADP + H(+)</text>
        <dbReference type="Rhea" id="RHEA:67840"/>
        <dbReference type="ChEBI" id="CHEBI:15378"/>
        <dbReference type="ChEBI" id="CHEBI:30616"/>
        <dbReference type="ChEBI" id="CHEBI:176343"/>
        <dbReference type="ChEBI" id="CHEBI:176425"/>
        <dbReference type="ChEBI" id="CHEBI:456216"/>
        <dbReference type="EC" id="2.7.1.130"/>
    </reaction>
</comment>
<dbReference type="PANTHER" id="PTHR42724">
    <property type="entry name" value="TETRAACYLDISACCHARIDE 4'-KINASE"/>
    <property type="match status" value="1"/>
</dbReference>
<dbReference type="PANTHER" id="PTHR42724:SF1">
    <property type="entry name" value="TETRAACYLDISACCHARIDE 4'-KINASE, MITOCHONDRIAL-RELATED"/>
    <property type="match status" value="1"/>
</dbReference>
<organism evidence="15 16">
    <name type="scientific">Segatella salivae</name>
    <dbReference type="NCBI Taxonomy" id="228604"/>
    <lineage>
        <taxon>Bacteria</taxon>
        <taxon>Pseudomonadati</taxon>
        <taxon>Bacteroidota</taxon>
        <taxon>Bacteroidia</taxon>
        <taxon>Bacteroidales</taxon>
        <taxon>Prevotellaceae</taxon>
        <taxon>Segatella</taxon>
    </lineage>
</organism>
<evidence type="ECO:0000256" key="5">
    <source>
        <dbReference type="ARBA" id="ARBA00022516"/>
    </source>
</evidence>
<keyword evidence="6 13" id="KW-0441">Lipid A biosynthesis</keyword>
<keyword evidence="8 13" id="KW-0547">Nucleotide-binding</keyword>
<dbReference type="AlphaFoldDB" id="A0AAW4NSY9"/>
<evidence type="ECO:0000256" key="12">
    <source>
        <dbReference type="ARBA" id="ARBA00029757"/>
    </source>
</evidence>
<feature type="region of interest" description="Disordered" evidence="14">
    <location>
        <begin position="367"/>
        <end position="393"/>
    </location>
</feature>
<evidence type="ECO:0000256" key="6">
    <source>
        <dbReference type="ARBA" id="ARBA00022556"/>
    </source>
</evidence>
<dbReference type="HAMAP" id="MF_00409">
    <property type="entry name" value="LpxK"/>
    <property type="match status" value="1"/>
</dbReference>
<protein>
    <recommendedName>
        <fullName evidence="4 13">Tetraacyldisaccharide 4'-kinase</fullName>
        <ecNumber evidence="3 13">2.7.1.130</ecNumber>
    </recommendedName>
    <alternativeName>
        <fullName evidence="12 13">Lipid A 4'-kinase</fullName>
    </alternativeName>
</protein>
<evidence type="ECO:0000256" key="8">
    <source>
        <dbReference type="ARBA" id="ARBA00022741"/>
    </source>
</evidence>
<keyword evidence="10 13" id="KW-0067">ATP-binding</keyword>
<comment type="caution">
    <text evidence="15">The sequence shown here is derived from an EMBL/GenBank/DDBJ whole genome shotgun (WGS) entry which is preliminary data.</text>
</comment>
<dbReference type="EC" id="2.7.1.130" evidence="3 13"/>
<keyword evidence="5 13" id="KW-0444">Lipid biosynthesis</keyword>
<dbReference type="GO" id="GO:0005886">
    <property type="term" value="C:plasma membrane"/>
    <property type="evidence" value="ECO:0007669"/>
    <property type="project" value="TreeGrafter"/>
</dbReference>
<dbReference type="EMBL" id="JAHXRF010000025">
    <property type="protein sequence ID" value="MBW4866900.1"/>
    <property type="molecule type" value="Genomic_DNA"/>
</dbReference>
<accession>A0AAW4NSY9</accession>
<dbReference type="RefSeq" id="WP_219428522.1">
    <property type="nucleotide sequence ID" value="NZ_JAHXRD010000025.1"/>
</dbReference>
<proteinExistence type="inferred from homology"/>
<dbReference type="GO" id="GO:0009244">
    <property type="term" value="P:lipopolysaccharide core region biosynthetic process"/>
    <property type="evidence" value="ECO:0007669"/>
    <property type="project" value="TreeGrafter"/>
</dbReference>